<organism evidence="2 3">
    <name type="scientific">Thomasclavelia ramosa</name>
    <dbReference type="NCBI Taxonomy" id="1547"/>
    <lineage>
        <taxon>Bacteria</taxon>
        <taxon>Bacillati</taxon>
        <taxon>Bacillota</taxon>
        <taxon>Erysipelotrichia</taxon>
        <taxon>Erysipelotrichales</taxon>
        <taxon>Coprobacillaceae</taxon>
        <taxon>Thomasclavelia</taxon>
    </lineage>
</organism>
<dbReference type="InterPro" id="IPR029044">
    <property type="entry name" value="Nucleotide-diphossugar_trans"/>
</dbReference>
<dbReference type="EMBL" id="JAQLKE010000019">
    <property type="protein sequence ID" value="MDB7084511.1"/>
    <property type="molecule type" value="Genomic_DNA"/>
</dbReference>
<reference evidence="2" key="1">
    <citation type="submission" date="2023-01" db="EMBL/GenBank/DDBJ databases">
        <title>Human gut microbiome strain richness.</title>
        <authorList>
            <person name="Chen-Liaw A."/>
        </authorList>
    </citation>
    <scope>NUCLEOTIDE SEQUENCE</scope>
    <source>
        <strain evidence="2">1001217st2_G6_1001217B_191108</strain>
    </source>
</reference>
<evidence type="ECO:0000313" key="3">
    <source>
        <dbReference type="Proteomes" id="UP001211987"/>
    </source>
</evidence>
<evidence type="ECO:0000313" key="2">
    <source>
        <dbReference type="EMBL" id="MDB7084511.1"/>
    </source>
</evidence>
<gene>
    <name evidence="2" type="ORF">PM738_11925</name>
</gene>
<dbReference type="CDD" id="cd00761">
    <property type="entry name" value="Glyco_tranf_GTA_type"/>
    <property type="match status" value="1"/>
</dbReference>
<dbReference type="PANTHER" id="PTHR22916:SF3">
    <property type="entry name" value="UDP-GLCNAC:BETAGAL BETA-1,3-N-ACETYLGLUCOSAMINYLTRANSFERASE-LIKE PROTEIN 1"/>
    <property type="match status" value="1"/>
</dbReference>
<feature type="domain" description="Glycosyltransferase 2-like" evidence="1">
    <location>
        <begin position="6"/>
        <end position="128"/>
    </location>
</feature>
<dbReference type="SUPFAM" id="SSF53448">
    <property type="entry name" value="Nucleotide-diphospho-sugar transferases"/>
    <property type="match status" value="1"/>
</dbReference>
<dbReference type="GO" id="GO:0016758">
    <property type="term" value="F:hexosyltransferase activity"/>
    <property type="evidence" value="ECO:0007669"/>
    <property type="project" value="UniProtKB-ARBA"/>
</dbReference>
<evidence type="ECO:0000259" key="1">
    <source>
        <dbReference type="Pfam" id="PF00535"/>
    </source>
</evidence>
<comment type="caution">
    <text evidence="2">The sequence shown here is derived from an EMBL/GenBank/DDBJ whole genome shotgun (WGS) entry which is preliminary data.</text>
</comment>
<dbReference type="Proteomes" id="UP001211987">
    <property type="component" value="Unassembled WGS sequence"/>
</dbReference>
<dbReference type="InterPro" id="IPR001173">
    <property type="entry name" value="Glyco_trans_2-like"/>
</dbReference>
<proteinExistence type="predicted"/>
<dbReference type="RefSeq" id="WP_272018991.1">
    <property type="nucleotide sequence ID" value="NZ_JAQLKE010000019.1"/>
</dbReference>
<dbReference type="AlphaFoldDB" id="A0AB35ILP2"/>
<accession>A0AB35ILP2</accession>
<dbReference type="Gene3D" id="3.90.550.10">
    <property type="entry name" value="Spore Coat Polysaccharide Biosynthesis Protein SpsA, Chain A"/>
    <property type="match status" value="1"/>
</dbReference>
<protein>
    <submittedName>
        <fullName evidence="2">Glycosyltransferase family 2 protein</fullName>
    </submittedName>
</protein>
<sequence length="321" mass="37646">MTELVSIIIPCFNVEKTIDRCMNSVINQYYKNIEIIVVNDGSTDNTIDLLNKYRKDNRVKIISQVNSGLSGARNTGIELAKGDYIMFVDSDDYISLSMVQLLVYHAKKDKADIVICGFENVNNNDNIDIAKDVDCSQSIVCTSKQALQNINKDEVEYNYYGVESWNKLYKINLFETIRFPLGKLYEDNFIMHLLINEATTVSYIKNKLYFYVKTENSITNSKYSEKKFEGLKGFELRIRFFSDNYPELMNLAIRKYLLVLISHYFMASKSNKTILKKKIRLKYKNYFNQYLFKDSNLKEKIILVLFRYFPELLYLTKGKDR</sequence>
<name>A0AB35ILP2_9FIRM</name>
<dbReference type="PANTHER" id="PTHR22916">
    <property type="entry name" value="GLYCOSYLTRANSFERASE"/>
    <property type="match status" value="1"/>
</dbReference>
<dbReference type="Pfam" id="PF00535">
    <property type="entry name" value="Glycos_transf_2"/>
    <property type="match status" value="1"/>
</dbReference>